<evidence type="ECO:0000256" key="1">
    <source>
        <dbReference type="SAM" id="SignalP"/>
    </source>
</evidence>
<proteinExistence type="predicted"/>
<sequence length="284" mass="28207">MTPFAATSFGAALLAAALAPFTVLSAQAATAAVPGLHRVAAASAVGSPATARATAECAPGESITGAGGEVSGGRGQAGLSTYTDIEREWGSVSADEDADGTANTWSVTAYAICSDMGRRDSVNAFTASNSAAEKAVTVSCPAGTFTTGAAASTSDGGRLVLDDAIPSADLTKVTVDVFESQAGRADNWSATASARCGEALPGLERVAATSPTDSATNKSVTATCPAGKKVVGTGHELTNAKGQVLLDDVVPSEDLTSVRAEAFEDQDGTTATWSLTAYAVCATA</sequence>
<protein>
    <recommendedName>
        <fullName evidence="4">Ig-like domain-containing protein</fullName>
    </recommendedName>
</protein>
<feature type="chain" id="PRO_5020466314" description="Ig-like domain-containing protein" evidence="1">
    <location>
        <begin position="29"/>
        <end position="284"/>
    </location>
</feature>
<reference evidence="2 3" key="1">
    <citation type="submission" date="2019-03" db="EMBL/GenBank/DDBJ databases">
        <title>Genomic Encyclopedia of Type Strains, Phase III (KMG-III): the genomes of soil and plant-associated and newly described type strains.</title>
        <authorList>
            <person name="Whitman W."/>
        </authorList>
    </citation>
    <scope>NUCLEOTIDE SEQUENCE [LARGE SCALE GENOMIC DNA]</scope>
    <source>
        <strain evidence="2 3">VKM Ac-2575</strain>
    </source>
</reference>
<name>A0A4R7TA40_9ACTN</name>
<accession>A0A4R7TA40</accession>
<gene>
    <name evidence="2" type="ORF">EV138_2334</name>
</gene>
<dbReference type="RefSeq" id="WP_133978506.1">
    <property type="nucleotide sequence ID" value="NZ_SOCE01000001.1"/>
</dbReference>
<dbReference type="OrthoDB" id="3544312at2"/>
<evidence type="ECO:0000313" key="3">
    <source>
        <dbReference type="Proteomes" id="UP000295151"/>
    </source>
</evidence>
<feature type="signal peptide" evidence="1">
    <location>
        <begin position="1"/>
        <end position="28"/>
    </location>
</feature>
<organism evidence="2 3">
    <name type="scientific">Kribbella voronezhensis</name>
    <dbReference type="NCBI Taxonomy" id="2512212"/>
    <lineage>
        <taxon>Bacteria</taxon>
        <taxon>Bacillati</taxon>
        <taxon>Actinomycetota</taxon>
        <taxon>Actinomycetes</taxon>
        <taxon>Propionibacteriales</taxon>
        <taxon>Kribbellaceae</taxon>
        <taxon>Kribbella</taxon>
    </lineage>
</organism>
<keyword evidence="3" id="KW-1185">Reference proteome</keyword>
<dbReference type="Proteomes" id="UP000295151">
    <property type="component" value="Unassembled WGS sequence"/>
</dbReference>
<comment type="caution">
    <text evidence="2">The sequence shown here is derived from an EMBL/GenBank/DDBJ whole genome shotgun (WGS) entry which is preliminary data.</text>
</comment>
<dbReference type="EMBL" id="SOCE01000001">
    <property type="protein sequence ID" value="TDU88785.1"/>
    <property type="molecule type" value="Genomic_DNA"/>
</dbReference>
<dbReference type="AlphaFoldDB" id="A0A4R7TA40"/>
<evidence type="ECO:0000313" key="2">
    <source>
        <dbReference type="EMBL" id="TDU88785.1"/>
    </source>
</evidence>
<evidence type="ECO:0008006" key="4">
    <source>
        <dbReference type="Google" id="ProtNLM"/>
    </source>
</evidence>
<keyword evidence="1" id="KW-0732">Signal</keyword>